<dbReference type="SUPFAM" id="SSF51445">
    <property type="entry name" value="(Trans)glycosidases"/>
    <property type="match status" value="1"/>
</dbReference>
<dbReference type="PANTHER" id="PTHR10353">
    <property type="entry name" value="GLYCOSYL HYDROLASE"/>
    <property type="match status" value="1"/>
</dbReference>
<dbReference type="EMBL" id="CP155447">
    <property type="protein sequence ID" value="XBH02784.1"/>
    <property type="molecule type" value="Genomic_DNA"/>
</dbReference>
<dbReference type="PANTHER" id="PTHR10353:SF36">
    <property type="entry name" value="LP05116P"/>
    <property type="match status" value="1"/>
</dbReference>
<feature type="binding site" evidence="8">
    <location>
        <position position="404"/>
    </location>
    <ligand>
        <name>substrate</name>
    </ligand>
</feature>
<sequence length="451" mass="50420">MTTPSYRFPDDFVWGAAAASTQVEGAVSEDGKGESIWDRFASTPGHVANGDTPETACDHYHHYEADAALMSDLAIRNYRLSIAWPRIIPTGDGPANPRGLDFYDRLIDALLAAGITPWVTLFHWDLPQALEDQGGWLTRSTAEAFRPYAETVVKRLGDRVKNWFTLNEIPCFIGKGYAEGEFAPGRTESARAVNQGYHHALLAHGYAVSAVRAHGGPGSRVGLVHNHLPPPQIPVIETDDHIAAARAEYERSNGQLMGPLFRGRYPEEFLAAAGDDAPRVEIGDLDWIAQPMDFLGLNLYSGDFVRAGKDGLPERLAFPRQFPKGDLPWLNLTPQVLYWGVRHAAEVFGVHSFYITEHGAALADLINPDGEIIDLDRREVMRSYLVELHRAIREGFDVRGYFAWSLLDNFEWAEGYAKRFGIVHVDFATQKRTPKLSAHWYSQVIRENRLL</sequence>
<feature type="binding site" evidence="8">
    <location>
        <position position="123"/>
    </location>
    <ligand>
        <name>substrate</name>
    </ligand>
</feature>
<evidence type="ECO:0000256" key="1">
    <source>
        <dbReference type="ARBA" id="ARBA00010838"/>
    </source>
</evidence>
<accession>A0AAU7CCP0</accession>
<keyword evidence="2 9" id="KW-0378">Hydrolase</keyword>
<evidence type="ECO:0000256" key="4">
    <source>
        <dbReference type="ARBA" id="ARBA00023277"/>
    </source>
</evidence>
<feature type="binding site" evidence="8">
    <location>
        <position position="167"/>
    </location>
    <ligand>
        <name>substrate</name>
    </ligand>
</feature>
<evidence type="ECO:0000256" key="8">
    <source>
        <dbReference type="PIRSR" id="PIRSR617736-2"/>
    </source>
</evidence>
<evidence type="ECO:0000256" key="3">
    <source>
        <dbReference type="ARBA" id="ARBA00023001"/>
    </source>
</evidence>
<keyword evidence="6" id="KW-0624">Polysaccharide degradation</keyword>
<dbReference type="InterPro" id="IPR001360">
    <property type="entry name" value="Glyco_hydro_1"/>
</dbReference>
<organism evidence="10">
    <name type="scientific">Singulisphaera sp. Ch08</name>
    <dbReference type="NCBI Taxonomy" id="3120278"/>
    <lineage>
        <taxon>Bacteria</taxon>
        <taxon>Pseudomonadati</taxon>
        <taxon>Planctomycetota</taxon>
        <taxon>Planctomycetia</taxon>
        <taxon>Isosphaerales</taxon>
        <taxon>Isosphaeraceae</taxon>
        <taxon>Singulisphaera</taxon>
    </lineage>
</organism>
<feature type="binding site" evidence="8">
    <location>
        <position position="300"/>
    </location>
    <ligand>
        <name>substrate</name>
    </ligand>
</feature>
<reference evidence="10" key="1">
    <citation type="submission" date="2024-05" db="EMBL/GenBank/DDBJ databases">
        <title>Planctomycetes of the genus Singulisphaera possess chitinolytic capabilities.</title>
        <authorList>
            <person name="Ivanova A."/>
        </authorList>
    </citation>
    <scope>NUCLEOTIDE SEQUENCE</scope>
    <source>
        <strain evidence="10">Ch08T</strain>
    </source>
</reference>
<evidence type="ECO:0000256" key="7">
    <source>
        <dbReference type="PIRSR" id="PIRSR617736-1"/>
    </source>
</evidence>
<dbReference type="PRINTS" id="PR00131">
    <property type="entry name" value="GLHYDRLASE1"/>
</dbReference>
<comment type="similarity">
    <text evidence="1 9">Belongs to the glycosyl hydrolase 1 family.</text>
</comment>
<dbReference type="Gene3D" id="3.20.20.80">
    <property type="entry name" value="Glycosidases"/>
    <property type="match status" value="1"/>
</dbReference>
<dbReference type="InterPro" id="IPR017736">
    <property type="entry name" value="Glyco_hydro_1_beta-glucosidase"/>
</dbReference>
<protein>
    <recommendedName>
        <fullName evidence="9">Beta-glucosidase</fullName>
        <ecNumber evidence="9">3.2.1.21</ecNumber>
    </recommendedName>
</protein>
<evidence type="ECO:0000256" key="2">
    <source>
        <dbReference type="ARBA" id="ARBA00022801"/>
    </source>
</evidence>
<dbReference type="GO" id="GO:0030245">
    <property type="term" value="P:cellulose catabolic process"/>
    <property type="evidence" value="ECO:0007669"/>
    <property type="project" value="UniProtKB-KW"/>
</dbReference>
<dbReference type="GO" id="GO:0005829">
    <property type="term" value="C:cytosol"/>
    <property type="evidence" value="ECO:0007669"/>
    <property type="project" value="TreeGrafter"/>
</dbReference>
<feature type="binding site" evidence="8">
    <location>
        <begin position="411"/>
        <end position="412"/>
    </location>
    <ligand>
        <name>substrate</name>
    </ligand>
</feature>
<proteinExistence type="inferred from homology"/>
<evidence type="ECO:0000256" key="5">
    <source>
        <dbReference type="ARBA" id="ARBA00023295"/>
    </source>
</evidence>
<evidence type="ECO:0000256" key="6">
    <source>
        <dbReference type="ARBA" id="ARBA00023326"/>
    </source>
</evidence>
<dbReference type="NCBIfam" id="TIGR03356">
    <property type="entry name" value="BGL"/>
    <property type="match status" value="1"/>
</dbReference>
<comment type="catalytic activity">
    <reaction evidence="9">
        <text>Hydrolysis of terminal, non-reducing beta-D-glucosyl residues with release of beta-D-glucose.</text>
        <dbReference type="EC" id="3.2.1.21"/>
    </reaction>
</comment>
<dbReference type="InterPro" id="IPR017853">
    <property type="entry name" value="GH"/>
</dbReference>
<feature type="active site" description="Proton donor" evidence="7">
    <location>
        <position position="168"/>
    </location>
</feature>
<dbReference type="RefSeq" id="WP_406695525.1">
    <property type="nucleotide sequence ID" value="NZ_CP155447.1"/>
</dbReference>
<dbReference type="FunFam" id="3.20.20.80:FF:000004">
    <property type="entry name" value="Beta-glucosidase 6-phospho-beta-glucosidase"/>
    <property type="match status" value="1"/>
</dbReference>
<name>A0AAU7CCP0_9BACT</name>
<keyword evidence="3" id="KW-0136">Cellulose degradation</keyword>
<dbReference type="EC" id="3.2.1.21" evidence="9"/>
<keyword evidence="5 9" id="KW-0326">Glycosidase</keyword>
<dbReference type="AlphaFoldDB" id="A0AAU7CCP0"/>
<dbReference type="GO" id="GO:0008422">
    <property type="term" value="F:beta-glucosidase activity"/>
    <property type="evidence" value="ECO:0007669"/>
    <property type="project" value="UniProtKB-EC"/>
</dbReference>
<feature type="binding site" evidence="8">
    <location>
        <position position="22"/>
    </location>
    <ligand>
        <name>substrate</name>
    </ligand>
</feature>
<dbReference type="Pfam" id="PF00232">
    <property type="entry name" value="Glyco_hydro_1"/>
    <property type="match status" value="1"/>
</dbReference>
<keyword evidence="4" id="KW-0119">Carbohydrate metabolism</keyword>
<evidence type="ECO:0000256" key="9">
    <source>
        <dbReference type="RuleBase" id="RU361175"/>
    </source>
</evidence>
<gene>
    <name evidence="10" type="ORF">V5E97_31375</name>
</gene>
<feature type="active site" description="Nucleophile" evidence="7">
    <location>
        <position position="357"/>
    </location>
</feature>
<evidence type="ECO:0000313" key="10">
    <source>
        <dbReference type="EMBL" id="XBH02784.1"/>
    </source>
</evidence>